<dbReference type="GO" id="GO:0071949">
    <property type="term" value="F:FAD binding"/>
    <property type="evidence" value="ECO:0007669"/>
    <property type="project" value="InterPro"/>
</dbReference>
<dbReference type="Gene3D" id="3.30.9.10">
    <property type="entry name" value="D-Amino Acid Oxidase, subunit A, domain 2"/>
    <property type="match status" value="1"/>
</dbReference>
<evidence type="ECO:0000256" key="1">
    <source>
        <dbReference type="ARBA" id="ARBA00001974"/>
    </source>
</evidence>
<dbReference type="PANTHER" id="PTHR43004">
    <property type="entry name" value="TRK SYSTEM POTASSIUM UPTAKE PROTEIN"/>
    <property type="match status" value="1"/>
</dbReference>
<organism evidence="5 6">
    <name type="scientific">Planotetraspora thailandica</name>
    <dbReference type="NCBI Taxonomy" id="487172"/>
    <lineage>
        <taxon>Bacteria</taxon>
        <taxon>Bacillati</taxon>
        <taxon>Actinomycetota</taxon>
        <taxon>Actinomycetes</taxon>
        <taxon>Streptosporangiales</taxon>
        <taxon>Streptosporangiaceae</taxon>
        <taxon>Planotetraspora</taxon>
    </lineage>
</organism>
<evidence type="ECO:0000259" key="4">
    <source>
        <dbReference type="Pfam" id="PF01494"/>
    </source>
</evidence>
<gene>
    <name evidence="5" type="ORF">Pth03_61110</name>
</gene>
<keyword evidence="2" id="KW-0285">Flavoprotein</keyword>
<evidence type="ECO:0000256" key="2">
    <source>
        <dbReference type="ARBA" id="ARBA00022630"/>
    </source>
</evidence>
<dbReference type="SUPFAM" id="SSF51905">
    <property type="entry name" value="FAD/NAD(P)-binding domain"/>
    <property type="match status" value="1"/>
</dbReference>
<keyword evidence="3" id="KW-0274">FAD</keyword>
<dbReference type="EMBL" id="BOOR01000055">
    <property type="protein sequence ID" value="GII57722.1"/>
    <property type="molecule type" value="Genomic_DNA"/>
</dbReference>
<comment type="caution">
    <text evidence="5">The sequence shown here is derived from an EMBL/GenBank/DDBJ whole genome shotgun (WGS) entry which is preliminary data.</text>
</comment>
<evidence type="ECO:0000256" key="3">
    <source>
        <dbReference type="ARBA" id="ARBA00022827"/>
    </source>
</evidence>
<reference evidence="5" key="1">
    <citation type="submission" date="2021-01" db="EMBL/GenBank/DDBJ databases">
        <title>Whole genome shotgun sequence of Planotetraspora thailandica NBRC 104271.</title>
        <authorList>
            <person name="Komaki H."/>
            <person name="Tamura T."/>
        </authorList>
    </citation>
    <scope>NUCLEOTIDE SEQUENCE</scope>
    <source>
        <strain evidence="5">NBRC 104271</strain>
    </source>
</reference>
<dbReference type="Pfam" id="PF01494">
    <property type="entry name" value="FAD_binding_3"/>
    <property type="match status" value="1"/>
</dbReference>
<proteinExistence type="predicted"/>
<protein>
    <submittedName>
        <fullName evidence="5">FAD-dependent oxidoreductase</fullName>
    </submittedName>
</protein>
<dbReference type="Gene3D" id="3.40.30.120">
    <property type="match status" value="1"/>
</dbReference>
<dbReference type="GO" id="GO:0016709">
    <property type="term" value="F:oxidoreductase activity, acting on paired donors, with incorporation or reduction of molecular oxygen, NAD(P)H as one donor, and incorporation of one atom of oxygen"/>
    <property type="evidence" value="ECO:0007669"/>
    <property type="project" value="UniProtKB-ARBA"/>
</dbReference>
<dbReference type="PRINTS" id="PR00420">
    <property type="entry name" value="RNGMNOXGNASE"/>
</dbReference>
<dbReference type="InterPro" id="IPR036188">
    <property type="entry name" value="FAD/NAD-bd_sf"/>
</dbReference>
<sequence length="484" mass="50943">MHEVLIVGGGTVGLSAAVFLAHHGVRSLVVEREPGPQVHPRATGVGSRTMEILREMGLADAVNAVAVDMKGISLGKVTVETLAGADFTTMSPSAQVYRDPDFTPARMRGTCPQNRLDGVLLGAARERGATVSYGTELVSFEQDDDGVTAVLAGAGGTRTVRARYLVAADGVRGAVRDALGIGLSGPGVLGPGINNVLFRADLRHVIGETRFAVCSVTTPEAPGTIVTIDGEKEWVFHTNADPAHARDVIRAAVGDPGLEVEIVSVLPWRVRAQIADRFSAGRVFLVGDAAHAVPPLGAFGMNTGVADAHNLAWKLAYVLRGEAGPALLSTYDEERRPVGALAMEQALLRLADPRLHWDNDPAMAAERARAGVVNAPVVQLGYRYGQAVQDLPSAEDVALDLDGSVGSRVPHMWVADGVSSLDLVESRFTVLAGAEDTAWASAGARLIDGWPYGPLLVRPDGFVAWRGTTPDDLPGVLSRLLHTA</sequence>
<keyword evidence="6" id="KW-1185">Reference proteome</keyword>
<evidence type="ECO:0000313" key="5">
    <source>
        <dbReference type="EMBL" id="GII57722.1"/>
    </source>
</evidence>
<dbReference type="Proteomes" id="UP000605992">
    <property type="component" value="Unassembled WGS sequence"/>
</dbReference>
<dbReference type="InterPro" id="IPR050641">
    <property type="entry name" value="RIFMO-like"/>
</dbReference>
<dbReference type="PANTHER" id="PTHR43004:SF19">
    <property type="entry name" value="BINDING MONOOXYGENASE, PUTATIVE (JCVI)-RELATED"/>
    <property type="match status" value="1"/>
</dbReference>
<dbReference type="InterPro" id="IPR002938">
    <property type="entry name" value="FAD-bd"/>
</dbReference>
<name>A0A8J3V5F1_9ACTN</name>
<dbReference type="AlphaFoldDB" id="A0A8J3V5F1"/>
<evidence type="ECO:0000313" key="6">
    <source>
        <dbReference type="Proteomes" id="UP000605992"/>
    </source>
</evidence>
<dbReference type="RefSeq" id="WP_203947838.1">
    <property type="nucleotide sequence ID" value="NZ_BOOR01000055.1"/>
</dbReference>
<accession>A0A8J3V5F1</accession>
<comment type="cofactor">
    <cofactor evidence="1">
        <name>FAD</name>
        <dbReference type="ChEBI" id="CHEBI:57692"/>
    </cofactor>
</comment>
<dbReference type="Pfam" id="PF21274">
    <property type="entry name" value="Rng_hyd_C"/>
    <property type="match status" value="1"/>
</dbReference>
<feature type="domain" description="FAD-binding" evidence="4">
    <location>
        <begin position="3"/>
        <end position="345"/>
    </location>
</feature>
<dbReference type="Gene3D" id="3.50.50.60">
    <property type="entry name" value="FAD/NAD(P)-binding domain"/>
    <property type="match status" value="1"/>
</dbReference>